<keyword evidence="8" id="KW-1185">Reference proteome</keyword>
<dbReference type="PANTHER" id="PTHR43880">
    <property type="entry name" value="ALCOHOL DEHYDROGENASE"/>
    <property type="match status" value="1"/>
</dbReference>
<dbReference type="Pfam" id="PF00107">
    <property type="entry name" value="ADH_zinc_N"/>
    <property type="match status" value="1"/>
</dbReference>
<keyword evidence="4" id="KW-0520">NAD</keyword>
<organism evidence="7 8">
    <name type="scientific">Piscinibacter gummiphilus</name>
    <dbReference type="NCBI Taxonomy" id="946333"/>
    <lineage>
        <taxon>Bacteria</taxon>
        <taxon>Pseudomonadati</taxon>
        <taxon>Pseudomonadota</taxon>
        <taxon>Betaproteobacteria</taxon>
        <taxon>Burkholderiales</taxon>
        <taxon>Sphaerotilaceae</taxon>
        <taxon>Piscinibacter</taxon>
    </lineage>
</organism>
<dbReference type="SUPFAM" id="SSF51735">
    <property type="entry name" value="NAD(P)-binding Rossmann-fold domains"/>
    <property type="match status" value="1"/>
</dbReference>
<comment type="cofactor">
    <cofactor evidence="5">
        <name>Zn(2+)</name>
        <dbReference type="ChEBI" id="CHEBI:29105"/>
    </cofactor>
</comment>
<dbReference type="PANTHER" id="PTHR43880:SF12">
    <property type="entry name" value="ALCOHOL DEHYDROGENASE CLASS-3"/>
    <property type="match status" value="1"/>
</dbReference>
<dbReference type="Gene3D" id="3.40.50.720">
    <property type="entry name" value="NAD(P)-binding Rossmann-like Domain"/>
    <property type="match status" value="1"/>
</dbReference>
<dbReference type="InterPro" id="IPR020843">
    <property type="entry name" value="ER"/>
</dbReference>
<feature type="domain" description="Enoyl reductase (ER)" evidence="6">
    <location>
        <begin position="17"/>
        <end position="366"/>
    </location>
</feature>
<keyword evidence="3" id="KW-0560">Oxidoreductase</keyword>
<dbReference type="Gene3D" id="3.90.180.10">
    <property type="entry name" value="Medium-chain alcohol dehydrogenases, catalytic domain"/>
    <property type="match status" value="1"/>
</dbReference>
<keyword evidence="2 5" id="KW-0862">Zinc</keyword>
<dbReference type="CDD" id="cd08279">
    <property type="entry name" value="Zn_ADH_class_III"/>
    <property type="match status" value="1"/>
</dbReference>
<reference evidence="7 8" key="1">
    <citation type="submission" date="2023-10" db="EMBL/GenBank/DDBJ databases">
        <title>Bacteria for the degradation of biodegradable plastic PBAT(Polybutylene adipate terephthalate).</title>
        <authorList>
            <person name="Weon H.-Y."/>
            <person name="Yeon J."/>
        </authorList>
    </citation>
    <scope>NUCLEOTIDE SEQUENCE [LARGE SCALE GENOMIC DNA]</scope>
    <source>
        <strain evidence="7 8">SBD 7-3</strain>
    </source>
</reference>
<dbReference type="SUPFAM" id="SSF50129">
    <property type="entry name" value="GroES-like"/>
    <property type="match status" value="2"/>
</dbReference>
<dbReference type="SMART" id="SM00829">
    <property type="entry name" value="PKS_ER"/>
    <property type="match status" value="1"/>
</dbReference>
<evidence type="ECO:0000313" key="7">
    <source>
        <dbReference type="EMBL" id="WOB08586.1"/>
    </source>
</evidence>
<dbReference type="InterPro" id="IPR036291">
    <property type="entry name" value="NAD(P)-bd_dom_sf"/>
</dbReference>
<evidence type="ECO:0000259" key="6">
    <source>
        <dbReference type="SMART" id="SM00829"/>
    </source>
</evidence>
<dbReference type="PROSITE" id="PS00059">
    <property type="entry name" value="ADH_ZINC"/>
    <property type="match status" value="1"/>
</dbReference>
<evidence type="ECO:0000256" key="1">
    <source>
        <dbReference type="ARBA" id="ARBA00022723"/>
    </source>
</evidence>
<dbReference type="RefSeq" id="WP_316701371.1">
    <property type="nucleotide sequence ID" value="NZ_CP136336.1"/>
</dbReference>
<dbReference type="EMBL" id="CP136336">
    <property type="protein sequence ID" value="WOB08586.1"/>
    <property type="molecule type" value="Genomic_DNA"/>
</dbReference>
<evidence type="ECO:0000256" key="3">
    <source>
        <dbReference type="ARBA" id="ARBA00023002"/>
    </source>
</evidence>
<gene>
    <name evidence="7" type="ORF">RXV79_00700</name>
</gene>
<accession>A0ABZ0CVQ3</accession>
<name>A0ABZ0CVQ3_9BURK</name>
<protein>
    <submittedName>
        <fullName evidence="7">Zn-dependent alcohol dehydrogenase</fullName>
    </submittedName>
</protein>
<dbReference type="InterPro" id="IPR013149">
    <property type="entry name" value="ADH-like_C"/>
</dbReference>
<proteinExistence type="inferred from homology"/>
<sequence length="369" mass="38002">MPTTARAVVVREVNGPITVETLQVKDPGPNEVLVKMAACGVCHSDLSAANGTIQMALPLVLGHEGAGIVQAVGSAVTEFKVGDTVLSSFVAMCGRCRYCSTGRPQLCDQPVRAALAAPGAVPRFTSDKGEGFNVFGACGVMAEYATLAVDSVVKIDKDMPLDKACLVSCGVMTGVGAALNTAQVQAGSICVVFGCGGVGLSAIQGCRIAGASMIVAVDTSDLKLQMAKDFGATHTVNAKSVEDVVKAIMKLTGGGADYAIECVGVGAVVAQAVNVLARGGMAVTVGVSAPTDSAPVRTLAMTAMERSLKGSYFGSARPREDFPRLIKMYRTGQLKLDELITKTYSVDEAPQAFADLAEGRNARGVILFD</sequence>
<evidence type="ECO:0000256" key="5">
    <source>
        <dbReference type="RuleBase" id="RU361277"/>
    </source>
</evidence>
<evidence type="ECO:0000256" key="4">
    <source>
        <dbReference type="ARBA" id="ARBA00023027"/>
    </source>
</evidence>
<dbReference type="Proteomes" id="UP001303946">
    <property type="component" value="Chromosome"/>
</dbReference>
<dbReference type="InterPro" id="IPR002328">
    <property type="entry name" value="ADH_Zn_CS"/>
</dbReference>
<dbReference type="InterPro" id="IPR011032">
    <property type="entry name" value="GroES-like_sf"/>
</dbReference>
<evidence type="ECO:0000313" key="8">
    <source>
        <dbReference type="Proteomes" id="UP001303946"/>
    </source>
</evidence>
<dbReference type="InterPro" id="IPR013154">
    <property type="entry name" value="ADH-like_N"/>
</dbReference>
<dbReference type="Pfam" id="PF08240">
    <property type="entry name" value="ADH_N"/>
    <property type="match status" value="1"/>
</dbReference>
<evidence type="ECO:0000256" key="2">
    <source>
        <dbReference type="ARBA" id="ARBA00022833"/>
    </source>
</evidence>
<keyword evidence="1 5" id="KW-0479">Metal-binding</keyword>
<comment type="similarity">
    <text evidence="5">Belongs to the zinc-containing alcohol dehydrogenase family.</text>
</comment>